<feature type="region of interest" description="Disordered" evidence="1">
    <location>
        <begin position="397"/>
        <end position="442"/>
    </location>
</feature>
<dbReference type="EMBL" id="KB908592">
    <property type="protein sequence ID" value="EOA86827.1"/>
    <property type="molecule type" value="Genomic_DNA"/>
</dbReference>
<keyword evidence="3" id="KW-1185">Reference proteome</keyword>
<reference evidence="2 3" key="1">
    <citation type="journal article" date="2012" name="PLoS Pathog.">
        <title>Diverse lifestyles and strategies of plant pathogenesis encoded in the genomes of eighteen Dothideomycetes fungi.</title>
        <authorList>
            <person name="Ohm R.A."/>
            <person name="Feau N."/>
            <person name="Henrissat B."/>
            <person name="Schoch C.L."/>
            <person name="Horwitz B.A."/>
            <person name="Barry K.W."/>
            <person name="Condon B.J."/>
            <person name="Copeland A.C."/>
            <person name="Dhillon B."/>
            <person name="Glaser F."/>
            <person name="Hesse C.N."/>
            <person name="Kosti I."/>
            <person name="LaButti K."/>
            <person name="Lindquist E.A."/>
            <person name="Lucas S."/>
            <person name="Salamov A.A."/>
            <person name="Bradshaw R.E."/>
            <person name="Ciuffetti L."/>
            <person name="Hamelin R.C."/>
            <person name="Kema G.H.J."/>
            <person name="Lawrence C."/>
            <person name="Scott J.A."/>
            <person name="Spatafora J.W."/>
            <person name="Turgeon B.G."/>
            <person name="de Wit P.J.G.M."/>
            <person name="Zhong S."/>
            <person name="Goodwin S.B."/>
            <person name="Grigoriev I.V."/>
        </authorList>
    </citation>
    <scope>NUCLEOTIDE SEQUENCE [LARGE SCALE GENOMIC DNA]</scope>
    <source>
        <strain evidence="3">28A</strain>
    </source>
</reference>
<accession>R0KFE3</accession>
<feature type="region of interest" description="Disordered" evidence="1">
    <location>
        <begin position="202"/>
        <end position="243"/>
    </location>
</feature>
<feature type="compositionally biased region" description="Low complexity" evidence="1">
    <location>
        <begin position="28"/>
        <end position="39"/>
    </location>
</feature>
<evidence type="ECO:0000313" key="2">
    <source>
        <dbReference type="EMBL" id="EOA86827.1"/>
    </source>
</evidence>
<sequence length="604" mass="67481">MPMTQPLPRKILPVPKPRRRVQNGKGNSRAASSSKVAKAGLSMAQEQRSGLTPEEMDRAQALANITNNYQRPDKDLIEAMEKRGRRQPTITNTNTSSATAKHGSPTAPDHLPAFPPNPAAPCMAPTRNRARNRGGDWEDRARRLIERNDLSLDRDWSRLSWKQKANNIARLKLLKDDGYDIQPLLCKGVTSDHIIDAIFAHGKTRTRRQAQGSRSNTGYNRAASEGSSKSVSELPGDKDGNRISQSCSSSLQLGITRPEELGCIAPPEESRVYPTTPLIPQKRKHTHEDDYDCTCGFSPRKLARILAPREVAREIHEQAYTMLKWRICRVIFRAARLERRGWRVESSTGTAEDDGGGGEVEAEKTLSVPKSRCVPCAEAKTARLVFVEVAGVRHWGAGRDKDDEDGVGDEHADEDQSENGKEEKGNSGEESGVETGKDEDKASAMNLTSTAFDLITRELKCLSYWFDADTTTYHIHDHDHDHDASNSHHELFDSKYDIRLSCDTQHRHTTVLEGESTALISLLKYLRSHELFHLGRYSVGDVHADEDGVRDVQMKIARNERVSGHLSCAAERVLERVERVLEEGKEDVKVKVAVVRQEVKSRVT</sequence>
<feature type="compositionally biased region" description="Polar residues" evidence="1">
    <location>
        <begin position="209"/>
        <end position="231"/>
    </location>
</feature>
<dbReference type="GeneID" id="19403513"/>
<name>R0KFE3_EXST2</name>
<feature type="compositionally biased region" description="Basic and acidic residues" evidence="1">
    <location>
        <begin position="418"/>
        <end position="427"/>
    </location>
</feature>
<evidence type="ECO:0000313" key="3">
    <source>
        <dbReference type="Proteomes" id="UP000016935"/>
    </source>
</evidence>
<gene>
    <name evidence="2" type="ORF">SETTUDRAFT_31143</name>
</gene>
<feature type="region of interest" description="Disordered" evidence="1">
    <location>
        <begin position="81"/>
        <end position="106"/>
    </location>
</feature>
<organism evidence="2 3">
    <name type="scientific">Exserohilum turcicum (strain 28A)</name>
    <name type="common">Northern leaf blight fungus</name>
    <name type="synonym">Setosphaeria turcica</name>
    <dbReference type="NCBI Taxonomy" id="671987"/>
    <lineage>
        <taxon>Eukaryota</taxon>
        <taxon>Fungi</taxon>
        <taxon>Dikarya</taxon>
        <taxon>Ascomycota</taxon>
        <taxon>Pezizomycotina</taxon>
        <taxon>Dothideomycetes</taxon>
        <taxon>Pleosporomycetidae</taxon>
        <taxon>Pleosporales</taxon>
        <taxon>Pleosporineae</taxon>
        <taxon>Pleosporaceae</taxon>
        <taxon>Exserohilum</taxon>
    </lineage>
</organism>
<feature type="compositionally biased region" description="Acidic residues" evidence="1">
    <location>
        <begin position="402"/>
        <end position="417"/>
    </location>
</feature>
<reference evidence="2 3" key="2">
    <citation type="journal article" date="2013" name="PLoS Genet.">
        <title>Comparative genome structure, secondary metabolite, and effector coding capacity across Cochliobolus pathogens.</title>
        <authorList>
            <person name="Condon B.J."/>
            <person name="Leng Y."/>
            <person name="Wu D."/>
            <person name="Bushley K.E."/>
            <person name="Ohm R.A."/>
            <person name="Otillar R."/>
            <person name="Martin J."/>
            <person name="Schackwitz W."/>
            <person name="Grimwood J."/>
            <person name="MohdZainudin N."/>
            <person name="Xue C."/>
            <person name="Wang R."/>
            <person name="Manning V.A."/>
            <person name="Dhillon B."/>
            <person name="Tu Z.J."/>
            <person name="Steffenson B.J."/>
            <person name="Salamov A."/>
            <person name="Sun H."/>
            <person name="Lowry S."/>
            <person name="LaButti K."/>
            <person name="Han J."/>
            <person name="Copeland A."/>
            <person name="Lindquist E."/>
            <person name="Barry K."/>
            <person name="Schmutz J."/>
            <person name="Baker S.E."/>
            <person name="Ciuffetti L.M."/>
            <person name="Grigoriev I.V."/>
            <person name="Zhong S."/>
            <person name="Turgeon B.G."/>
        </authorList>
    </citation>
    <scope>NUCLEOTIDE SEQUENCE [LARGE SCALE GENOMIC DNA]</scope>
    <source>
        <strain evidence="3">28A</strain>
    </source>
</reference>
<dbReference type="OrthoDB" id="3795771at2759"/>
<dbReference type="RefSeq" id="XP_008025030.1">
    <property type="nucleotide sequence ID" value="XM_008026839.1"/>
</dbReference>
<protein>
    <submittedName>
        <fullName evidence="2">Uncharacterized protein</fullName>
    </submittedName>
</protein>
<feature type="region of interest" description="Disordered" evidence="1">
    <location>
        <begin position="342"/>
        <end position="364"/>
    </location>
</feature>
<proteinExistence type="predicted"/>
<evidence type="ECO:0000256" key="1">
    <source>
        <dbReference type="SAM" id="MobiDB-lite"/>
    </source>
</evidence>
<dbReference type="HOGENOM" id="CLU_037032_0_0_1"/>
<feature type="compositionally biased region" description="Low complexity" evidence="1">
    <location>
        <begin position="91"/>
        <end position="100"/>
    </location>
</feature>
<dbReference type="Proteomes" id="UP000016935">
    <property type="component" value="Unassembled WGS sequence"/>
</dbReference>
<feature type="region of interest" description="Disordered" evidence="1">
    <location>
        <begin position="1"/>
        <end position="56"/>
    </location>
</feature>
<dbReference type="AlphaFoldDB" id="R0KFE3"/>